<evidence type="ECO:0000313" key="8">
    <source>
        <dbReference type="EMBL" id="UVY95941.1"/>
    </source>
</evidence>
<keyword evidence="9" id="KW-1185">Reference proteome</keyword>
<feature type="domain" description="DUF202" evidence="6">
    <location>
        <begin position="7"/>
        <end position="64"/>
    </location>
</feature>
<evidence type="ECO:0000256" key="5">
    <source>
        <dbReference type="SAM" id="Phobius"/>
    </source>
</evidence>
<dbReference type="Proteomes" id="UP001055159">
    <property type="component" value="Plasmid unnamed2"/>
</dbReference>
<evidence type="ECO:0000256" key="4">
    <source>
        <dbReference type="ARBA" id="ARBA00023136"/>
    </source>
</evidence>
<name>A0A9X2YBB1_9MYCO</name>
<accession>A0A9X2YBB1</accession>
<evidence type="ECO:0000313" key="7">
    <source>
        <dbReference type="EMBL" id="MCV7070747.1"/>
    </source>
</evidence>
<keyword evidence="3 5" id="KW-1133">Transmembrane helix</keyword>
<evidence type="ECO:0000256" key="1">
    <source>
        <dbReference type="ARBA" id="ARBA00004127"/>
    </source>
</evidence>
<dbReference type="AlphaFoldDB" id="A0A9X2YBB1"/>
<keyword evidence="4 5" id="KW-0472">Membrane</keyword>
<dbReference type="EMBL" id="CP103313">
    <property type="protein sequence ID" value="UVY95941.1"/>
    <property type="molecule type" value="Genomic_DNA"/>
</dbReference>
<dbReference type="Pfam" id="PF02656">
    <property type="entry name" value="DUF202"/>
    <property type="match status" value="1"/>
</dbReference>
<keyword evidence="2 5" id="KW-0812">Transmembrane</keyword>
<reference evidence="8" key="3">
    <citation type="submission" date="2022-08" db="EMBL/GenBank/DDBJ databases">
        <title>Complete genome sequence of 14 non-tuberculosis mycobacteria type-strains.</title>
        <authorList>
            <person name="Igarashi Y."/>
            <person name="Osugi A."/>
            <person name="Mitarai S."/>
        </authorList>
    </citation>
    <scope>NUCLEOTIDE SEQUENCE</scope>
    <source>
        <strain evidence="8">JCM 16372</strain>
        <plasmid evidence="8">unnamed2</plasmid>
    </source>
</reference>
<evidence type="ECO:0000313" key="10">
    <source>
        <dbReference type="Proteomes" id="UP001140272"/>
    </source>
</evidence>
<geneLocation type="plasmid" evidence="8 9">
    <name>unnamed2</name>
</geneLocation>
<gene>
    <name evidence="7" type="ORF">H7H73_10150</name>
    <name evidence="8" type="ORF">MJO55_29525</name>
</gene>
<organism evidence="7 10">
    <name type="scientific">Mycolicibacterium rufum</name>
    <dbReference type="NCBI Taxonomy" id="318424"/>
    <lineage>
        <taxon>Bacteria</taxon>
        <taxon>Bacillati</taxon>
        <taxon>Actinomycetota</taxon>
        <taxon>Actinomycetes</taxon>
        <taxon>Mycobacteriales</taxon>
        <taxon>Mycobacteriaceae</taxon>
        <taxon>Mycolicibacterium</taxon>
    </lineage>
</organism>
<protein>
    <submittedName>
        <fullName evidence="7">DUF202 domain-containing protein</fullName>
    </submittedName>
</protein>
<dbReference type="RefSeq" id="WP_043416434.1">
    <property type="nucleotide sequence ID" value="NZ_CP103313.1"/>
</dbReference>
<reference evidence="7" key="2">
    <citation type="journal article" date="2022" name="BMC Genomics">
        <title>Comparative genome analysis of mycobacteria focusing on tRNA and non-coding RNA.</title>
        <authorList>
            <person name="Behra P.R.K."/>
            <person name="Pettersson B.M.F."/>
            <person name="Ramesh M."/>
            <person name="Das S."/>
            <person name="Dasgupta S."/>
            <person name="Kirsebom L.A."/>
        </authorList>
    </citation>
    <scope>NUCLEOTIDE SEQUENCE</scope>
    <source>
        <strain evidence="7">DSM 45406</strain>
    </source>
</reference>
<dbReference type="EMBL" id="JACKRN010000362">
    <property type="protein sequence ID" value="MCV7070747.1"/>
    <property type="molecule type" value="Genomic_DNA"/>
</dbReference>
<comment type="subcellular location">
    <subcellularLocation>
        <location evidence="1">Endomembrane system</location>
        <topology evidence="1">Multi-pass membrane protein</topology>
    </subcellularLocation>
</comment>
<dbReference type="GO" id="GO:0012505">
    <property type="term" value="C:endomembrane system"/>
    <property type="evidence" value="ECO:0007669"/>
    <property type="project" value="UniProtKB-SubCell"/>
</dbReference>
<feature type="transmembrane region" description="Helical" evidence="5">
    <location>
        <begin position="75"/>
        <end position="98"/>
    </location>
</feature>
<evidence type="ECO:0000313" key="9">
    <source>
        <dbReference type="Proteomes" id="UP001055159"/>
    </source>
</evidence>
<dbReference type="InterPro" id="IPR003807">
    <property type="entry name" value="DUF202"/>
</dbReference>
<evidence type="ECO:0000256" key="2">
    <source>
        <dbReference type="ARBA" id="ARBA00022692"/>
    </source>
</evidence>
<dbReference type="Proteomes" id="UP001140272">
    <property type="component" value="Unassembled WGS sequence"/>
</dbReference>
<proteinExistence type="predicted"/>
<sequence>MTQTSRDPGLQPERTQLSWERTSLGFLAIGALVLLRHGELPFTGRLLVATTAAVSALAVVVISRRFVSADAASPAAVIALGSLTAALALGVAILIITAEP</sequence>
<reference evidence="7" key="1">
    <citation type="submission" date="2020-07" db="EMBL/GenBank/DDBJ databases">
        <authorList>
            <person name="Pettersson B.M.F."/>
            <person name="Behra P.R.K."/>
            <person name="Ramesh M."/>
            <person name="Das S."/>
            <person name="Dasgupta S."/>
            <person name="Kirsebom L.A."/>
        </authorList>
    </citation>
    <scope>NUCLEOTIDE SEQUENCE</scope>
    <source>
        <strain evidence="7">DSM 45406</strain>
    </source>
</reference>
<keyword evidence="8" id="KW-0614">Plasmid</keyword>
<feature type="transmembrane region" description="Helical" evidence="5">
    <location>
        <begin position="44"/>
        <end position="63"/>
    </location>
</feature>
<evidence type="ECO:0000256" key="3">
    <source>
        <dbReference type="ARBA" id="ARBA00022989"/>
    </source>
</evidence>
<evidence type="ECO:0000259" key="6">
    <source>
        <dbReference type="Pfam" id="PF02656"/>
    </source>
</evidence>